<evidence type="ECO:0000313" key="2">
    <source>
        <dbReference type="Proteomes" id="UP001595692"/>
    </source>
</evidence>
<dbReference type="RefSeq" id="WP_377150347.1">
    <property type="nucleotide sequence ID" value="NZ_JBHSAF010000001.1"/>
</dbReference>
<protein>
    <submittedName>
        <fullName evidence="1">Uncharacterized protein</fullName>
    </submittedName>
</protein>
<organism evidence="1 2">
    <name type="scientific">Pseudaeromonas sharmana</name>
    <dbReference type="NCBI Taxonomy" id="328412"/>
    <lineage>
        <taxon>Bacteria</taxon>
        <taxon>Pseudomonadati</taxon>
        <taxon>Pseudomonadota</taxon>
        <taxon>Gammaproteobacteria</taxon>
        <taxon>Aeromonadales</taxon>
        <taxon>Aeromonadaceae</taxon>
        <taxon>Pseudaeromonas</taxon>
    </lineage>
</organism>
<keyword evidence="2" id="KW-1185">Reference proteome</keyword>
<dbReference type="EMBL" id="JBHSAF010000001">
    <property type="protein sequence ID" value="MFC3912246.1"/>
    <property type="molecule type" value="Genomic_DNA"/>
</dbReference>
<evidence type="ECO:0000313" key="1">
    <source>
        <dbReference type="EMBL" id="MFC3912246.1"/>
    </source>
</evidence>
<accession>A0ABV8CK93</accession>
<gene>
    <name evidence="1" type="ORF">ACFOSS_02050</name>
</gene>
<dbReference type="Proteomes" id="UP001595692">
    <property type="component" value="Unassembled WGS sequence"/>
</dbReference>
<sequence length="167" mass="18730">MPSSPQAPETGYYFNLFTQARRFRVGLEQRRWCDLWHQHFDVQGIGNLGWPHRHRHLTALFTALAGARRELESSKQPYQLFALVHPRDSASDALVVHTPNPHGSVFPYALGGQPLTRLPPWLGAVMTPGRYTVRVARYDGQTRYIIQPALQSEGGSGVVARCRASGL</sequence>
<reference evidence="2" key="1">
    <citation type="journal article" date="2019" name="Int. J. Syst. Evol. Microbiol.">
        <title>The Global Catalogue of Microorganisms (GCM) 10K type strain sequencing project: providing services to taxonomists for standard genome sequencing and annotation.</title>
        <authorList>
            <consortium name="The Broad Institute Genomics Platform"/>
            <consortium name="The Broad Institute Genome Sequencing Center for Infectious Disease"/>
            <person name="Wu L."/>
            <person name="Ma J."/>
        </authorList>
    </citation>
    <scope>NUCLEOTIDE SEQUENCE [LARGE SCALE GENOMIC DNA]</scope>
    <source>
        <strain evidence="2">CCUG 54939</strain>
    </source>
</reference>
<proteinExistence type="predicted"/>
<comment type="caution">
    <text evidence="1">The sequence shown here is derived from an EMBL/GenBank/DDBJ whole genome shotgun (WGS) entry which is preliminary data.</text>
</comment>
<name>A0ABV8CK93_9GAMM</name>